<dbReference type="AlphaFoldDB" id="A0A5P5ZHS1"/>
<evidence type="ECO:0000313" key="2">
    <source>
        <dbReference type="Proteomes" id="UP000325393"/>
    </source>
</evidence>
<sequence>MKLTKEETPENMWDIVKAQEKKYGNLSTPEIDWRPDVGSEIID</sequence>
<dbReference type="GeneID" id="78211970"/>
<organism evidence="1 2">
    <name type="scientific">Lactobacillus acetotolerans</name>
    <dbReference type="NCBI Taxonomy" id="1600"/>
    <lineage>
        <taxon>Bacteria</taxon>
        <taxon>Bacillati</taxon>
        <taxon>Bacillota</taxon>
        <taxon>Bacilli</taxon>
        <taxon>Lactobacillales</taxon>
        <taxon>Lactobacillaceae</taxon>
        <taxon>Lactobacillus</taxon>
    </lineage>
</organism>
<evidence type="ECO:0000313" key="1">
    <source>
        <dbReference type="EMBL" id="QFG51036.1"/>
    </source>
</evidence>
<proteinExistence type="predicted"/>
<gene>
    <name evidence="1" type="ORF">LA749_03110</name>
</gene>
<dbReference type="Proteomes" id="UP000325393">
    <property type="component" value="Chromosome"/>
</dbReference>
<reference evidence="1 2" key="1">
    <citation type="submission" date="2019-09" db="EMBL/GenBank/DDBJ databases">
        <title>Genome sequencing of Lactobacillus acetotolerans.</title>
        <authorList>
            <person name="Kim K."/>
        </authorList>
    </citation>
    <scope>NUCLEOTIDE SEQUENCE [LARGE SCALE GENOMIC DNA]</scope>
    <source>
        <strain evidence="1 2">LA749</strain>
    </source>
</reference>
<dbReference type="EMBL" id="CP044496">
    <property type="protein sequence ID" value="QFG51036.1"/>
    <property type="molecule type" value="Genomic_DNA"/>
</dbReference>
<accession>A0A5P5ZHS1</accession>
<name>A0A5P5ZHS1_9LACO</name>
<dbReference type="RefSeq" id="WP_151443581.1">
    <property type="nucleotide sequence ID" value="NZ_CP044496.1"/>
</dbReference>
<protein>
    <submittedName>
        <fullName evidence="1">AbrB family transcriptional regulator</fullName>
    </submittedName>
</protein>